<organism evidence="8 9">
    <name type="scientific">Leptosia nina</name>
    <dbReference type="NCBI Taxonomy" id="320188"/>
    <lineage>
        <taxon>Eukaryota</taxon>
        <taxon>Metazoa</taxon>
        <taxon>Ecdysozoa</taxon>
        <taxon>Arthropoda</taxon>
        <taxon>Hexapoda</taxon>
        <taxon>Insecta</taxon>
        <taxon>Pterygota</taxon>
        <taxon>Neoptera</taxon>
        <taxon>Endopterygota</taxon>
        <taxon>Lepidoptera</taxon>
        <taxon>Glossata</taxon>
        <taxon>Ditrysia</taxon>
        <taxon>Papilionoidea</taxon>
        <taxon>Pieridae</taxon>
        <taxon>Pierinae</taxon>
        <taxon>Leptosia</taxon>
    </lineage>
</organism>
<accession>A0AAV1JM60</accession>
<evidence type="ECO:0000256" key="7">
    <source>
        <dbReference type="ARBA" id="ARBA00049041"/>
    </source>
</evidence>
<comment type="catalytic activity">
    <reaction evidence="7">
        <text>N-terminal N(alpha)-acetyl-L-cysteinyl-L-aspartyl-[protein] + H2O = N-terminal L-aspartyl-[protein] + N-acetyl-L-cysteine</text>
        <dbReference type="Rhea" id="RHEA:74579"/>
        <dbReference type="Rhea" id="RHEA-COMP:12669"/>
        <dbReference type="Rhea" id="RHEA-COMP:18395"/>
        <dbReference type="ChEBI" id="CHEBI:15377"/>
        <dbReference type="ChEBI" id="CHEBI:64720"/>
        <dbReference type="ChEBI" id="CHEBI:78236"/>
        <dbReference type="ChEBI" id="CHEBI:193599"/>
    </reaction>
    <physiologicalReaction direction="left-to-right" evidence="7">
        <dbReference type="Rhea" id="RHEA:74580"/>
    </physiologicalReaction>
</comment>
<dbReference type="GO" id="GO:0006508">
    <property type="term" value="P:proteolysis"/>
    <property type="evidence" value="ECO:0007669"/>
    <property type="project" value="UniProtKB-KW"/>
</dbReference>
<dbReference type="InterPro" id="IPR040043">
    <property type="entry name" value="ACTMAP"/>
</dbReference>
<evidence type="ECO:0000313" key="9">
    <source>
        <dbReference type="Proteomes" id="UP001497472"/>
    </source>
</evidence>
<keyword evidence="9" id="KW-1185">Reference proteome</keyword>
<dbReference type="Pfam" id="PF21646">
    <property type="entry name" value="ACTMAP-like_C"/>
    <property type="match status" value="1"/>
</dbReference>
<reference evidence="8 9" key="1">
    <citation type="submission" date="2023-11" db="EMBL/GenBank/DDBJ databases">
        <authorList>
            <person name="Okamura Y."/>
        </authorList>
    </citation>
    <scope>NUCLEOTIDE SEQUENCE [LARGE SCALE GENOMIC DNA]</scope>
</reference>
<evidence type="ECO:0000256" key="1">
    <source>
        <dbReference type="ARBA" id="ARBA00022438"/>
    </source>
</evidence>
<dbReference type="AlphaFoldDB" id="A0AAV1JM60"/>
<dbReference type="EMBL" id="CAVLEF010000039">
    <property type="protein sequence ID" value="CAK1549534.1"/>
    <property type="molecule type" value="Genomic_DNA"/>
</dbReference>
<name>A0AAV1JM60_9NEOP</name>
<dbReference type="PANTHER" id="PTHR28631">
    <property type="entry name" value="UPF0692 PROTEIN C19ORF54"/>
    <property type="match status" value="1"/>
</dbReference>
<keyword evidence="1" id="KW-0031">Aminopeptidase</keyword>
<evidence type="ECO:0000256" key="5">
    <source>
        <dbReference type="ARBA" id="ARBA00034848"/>
    </source>
</evidence>
<comment type="caution">
    <text evidence="8">The sequence shown here is derived from an EMBL/GenBank/DDBJ whole genome shotgun (WGS) entry which is preliminary data.</text>
</comment>
<evidence type="ECO:0000256" key="2">
    <source>
        <dbReference type="ARBA" id="ARBA00022670"/>
    </source>
</evidence>
<sequence length="264" mass="29483">MCTNPPVPPPLPSLDLINSSEISKTTSLINKNYDICQWALEPELREACAINSICLDKPPYQYKYKHYEPIAQVGPTCGLVALAMLFKGDVRPDELLNMVKAEGFSSNGEMFSCHNMAKLTEKVICLTEKSNVRVEVRQELYREETIQELLNGAALLVAYDADCNHSPCLRHGHTAHWALVCGIIVIEEPKEDYSADPNNTYILCRHGKSKYLAVWPLAQLDSSNKNLSEFSPKKKEDGLLYILPDGGMGGERGLRNQFLIVKGL</sequence>
<evidence type="ECO:0000256" key="3">
    <source>
        <dbReference type="ARBA" id="ARBA00022801"/>
    </source>
</evidence>
<keyword evidence="3" id="KW-0378">Hydrolase</keyword>
<evidence type="ECO:0000313" key="8">
    <source>
        <dbReference type="EMBL" id="CAK1549534.1"/>
    </source>
</evidence>
<protein>
    <recommendedName>
        <fullName evidence="5">Actin maturation protease</fullName>
    </recommendedName>
    <alternativeName>
        <fullName evidence="6">Actin aminopeptidase ACTMAP</fullName>
    </alternativeName>
</protein>
<dbReference type="Proteomes" id="UP001497472">
    <property type="component" value="Unassembled WGS sequence"/>
</dbReference>
<evidence type="ECO:0000256" key="4">
    <source>
        <dbReference type="ARBA" id="ARBA00034725"/>
    </source>
</evidence>
<keyword evidence="2" id="KW-0645">Protease</keyword>
<dbReference type="PANTHER" id="PTHR28631:SF1">
    <property type="entry name" value="ACTIN MATURATION PROTEASE"/>
    <property type="match status" value="1"/>
</dbReference>
<evidence type="ECO:0000256" key="6">
    <source>
        <dbReference type="ARBA" id="ARBA00034908"/>
    </source>
</evidence>
<proteinExistence type="inferred from homology"/>
<comment type="similarity">
    <text evidence="4">Belongs to the ACTMAP family.</text>
</comment>
<gene>
    <name evidence="8" type="ORF">LNINA_LOCUS8821</name>
</gene>
<dbReference type="GO" id="GO:0004177">
    <property type="term" value="F:aminopeptidase activity"/>
    <property type="evidence" value="ECO:0007669"/>
    <property type="project" value="UniProtKB-KW"/>
</dbReference>